<dbReference type="eggNOG" id="COG3540">
    <property type="taxonomic scope" value="Bacteria"/>
</dbReference>
<gene>
    <name evidence="1" type="ORF">MC7420_2715</name>
</gene>
<dbReference type="Proteomes" id="UP000003835">
    <property type="component" value="Unassembled WGS sequence"/>
</dbReference>
<name>B4W3M8_9CYAN</name>
<dbReference type="AlphaFoldDB" id="B4W3M8"/>
<accession>B4W3M8</accession>
<dbReference type="PANTHER" id="PTHR37031">
    <property type="entry name" value="METALLOPHOSPHATASE BINDING DOMAIN PROTEIN"/>
    <property type="match status" value="1"/>
</dbReference>
<dbReference type="PANTHER" id="PTHR37031:SF2">
    <property type="entry name" value="PHOD-LIKE PHOSPHATASE METALLOPHOSPHATASE DOMAIN-CONTAINING PROTEIN"/>
    <property type="match status" value="1"/>
</dbReference>
<dbReference type="HOGENOM" id="CLU_020671_0_0_3"/>
<dbReference type="InterPro" id="IPR029052">
    <property type="entry name" value="Metallo-depent_PP-like"/>
</dbReference>
<evidence type="ECO:0000313" key="1">
    <source>
        <dbReference type="EMBL" id="EDX71154.1"/>
    </source>
</evidence>
<dbReference type="SUPFAM" id="SSF56300">
    <property type="entry name" value="Metallo-dependent phosphatases"/>
    <property type="match status" value="1"/>
</dbReference>
<organism evidence="1 2">
    <name type="scientific">Coleofasciculus chthonoplastes PCC 7420</name>
    <dbReference type="NCBI Taxonomy" id="118168"/>
    <lineage>
        <taxon>Bacteria</taxon>
        <taxon>Bacillati</taxon>
        <taxon>Cyanobacteriota</taxon>
        <taxon>Cyanophyceae</taxon>
        <taxon>Coleofasciculales</taxon>
        <taxon>Coleofasciculaceae</taxon>
        <taxon>Coleofasciculus</taxon>
    </lineage>
</organism>
<dbReference type="EMBL" id="DS989875">
    <property type="protein sequence ID" value="EDX71154.1"/>
    <property type="molecule type" value="Genomic_DNA"/>
</dbReference>
<evidence type="ECO:0000313" key="2">
    <source>
        <dbReference type="Proteomes" id="UP000003835"/>
    </source>
</evidence>
<dbReference type="STRING" id="118168.MC7420_2715"/>
<proteinExistence type="predicted"/>
<dbReference type="Gene3D" id="3.60.21.70">
    <property type="entry name" value="PhoD-like phosphatase"/>
    <property type="match status" value="1"/>
</dbReference>
<reference evidence="1 2" key="1">
    <citation type="submission" date="2008-07" db="EMBL/GenBank/DDBJ databases">
        <authorList>
            <person name="Tandeau de Marsac N."/>
            <person name="Ferriera S."/>
            <person name="Johnson J."/>
            <person name="Kravitz S."/>
            <person name="Beeson K."/>
            <person name="Sutton G."/>
            <person name="Rogers Y.-H."/>
            <person name="Friedman R."/>
            <person name="Frazier M."/>
            <person name="Venter J.C."/>
        </authorList>
    </citation>
    <scope>NUCLEOTIDE SEQUENCE [LARGE SCALE GENOMIC DNA]</scope>
    <source>
        <strain evidence="1 2">PCC 7420</strain>
    </source>
</reference>
<evidence type="ECO:0008006" key="3">
    <source>
        <dbReference type="Google" id="ProtNLM"/>
    </source>
</evidence>
<protein>
    <recommendedName>
        <fullName evidence="3">PhoD-like phosphatase metallophosphatase domain-containing protein</fullName>
    </recommendedName>
</protein>
<dbReference type="InterPro" id="IPR038607">
    <property type="entry name" value="PhoD-like_sf"/>
</dbReference>
<keyword evidence="2" id="KW-1185">Reference proteome</keyword>
<sequence length="830" mass="94513">MIDTYSDFEEQLTHLPLILAGPILRRTDPDGVTVWLALKAPSVVTLRVYTTIAGQGKSLDREQLTGSRATVAVGKYLHIVAVTAKPIDGYLLEPGQIYAYDLEFGDRNQTLNDALNARDVFPVITVSYLDHNLPTFAMPPDDLNHLRIVHGSCRKAHGNGQDALPLLDGLIEQSADQPNHRPHQLFLTGDQIYADDVADPLLAALSDIGNTLLGWEEELPYKGDFVKGYSWKKVSEWKPGQRTEIARNYAGLTAMLENQPERAKSHLFSLGEYLGMYLLSWSPILWVNHLTKGKTRGKKSKSWDEEVDAIQDFSRYLWQVRRSLANIPTYMVFDDHDVSDDWYLNREWCNRVLGKPLGRQIVQNGLLAYALCQAWGNTPEQFTSEQPGEKFLQVLQQWSESAGTDASAWETMGKYLGVPDIEAETGLPKLKQDGAVLILNRNNSDGTPTLTWHYSVRSFKHEVIVLDTRTWRGFPMGEDQAIAPPMLLSPTAFDQQIEDPLEETDQLKAAGKSRIEATLIVLPTNLIHASLVDIAQRWHWHQGKVFGTDVGDSWNFHDVAFSKLLTALFQRRDRIVLLSGDIHYGSVVRLNYWANSRGRLQRQAVGYVWEAEERDNHDSASVLVQLTSSSIKNADLKTYLVHTKVKSLALEQSEYWVGWQTPPPLVEMIATPGKVRIQDVPVPSQGPFWQQIQVPQGTWDIAWQVALKEERSQPDWRYRTAWSKRQKAEPVPWLKRHPQPESGKKPPLWRRVLFGSLSWLWRNRWLQEGDEIVGCNNISVISFQWLPDENKAVIQDVYWHPPWKPNTVVKSRYFEPLRLESPPPLPTINS</sequence>